<gene>
    <name evidence="2" type="ORF">Snoj_42930</name>
</gene>
<feature type="compositionally biased region" description="Low complexity" evidence="1">
    <location>
        <begin position="33"/>
        <end position="42"/>
    </location>
</feature>
<organism evidence="2 3">
    <name type="scientific">Streptomyces nojiriensis</name>
    <dbReference type="NCBI Taxonomy" id="66374"/>
    <lineage>
        <taxon>Bacteria</taxon>
        <taxon>Bacillati</taxon>
        <taxon>Actinomycetota</taxon>
        <taxon>Actinomycetes</taxon>
        <taxon>Kitasatosporales</taxon>
        <taxon>Streptomycetaceae</taxon>
        <taxon>Streptomyces</taxon>
    </lineage>
</organism>
<evidence type="ECO:0000313" key="2">
    <source>
        <dbReference type="EMBL" id="GHI70375.1"/>
    </source>
</evidence>
<feature type="compositionally biased region" description="Low complexity" evidence="1">
    <location>
        <begin position="1"/>
        <end position="11"/>
    </location>
</feature>
<keyword evidence="3" id="KW-1185">Reference proteome</keyword>
<accession>A0ABQ3SQH3</accession>
<sequence length="1047" mass="111205">MAGPTPAAREPAPAPAPPVRAPGPAPSRPPAPAAGTGPLANELSRVLPPVGAAPTPPVPSPTATEISFPTAVLMEPREGVLPLVDGPLLSHTWLEVIELPPPLFFATIGLTARITVKASLFARIGPIVLRDARVSLDPATSRHSGTAQLYVPAAAGPEFRLTGSLVSSTHIAGLIEALSFGGELKGVVRAPFTAAAVLPVTVTYDHGEWGLSATPQIEAAAALVADLDAAAYARLLGAEVWRRSWHLSHWQAGQAVRMGVKLSLDTNKGSPPSLREEPFAERIPVEDLIAGMRSPAPGGGIVVTPPGPKPVADRLRELLGGRGTDPALVLAALADAAPEERKALLADPATLAAVRAVLGDALWPVAVRILRGDRSETVPGLAEGTVFLAARHSRIGRYADALGVLLKELHAAGTVDPALAAIRYVRGTKAGSDALTAFPAPVVQPGSALLVPAGSATVSVFDPAFVSVPWLYSTVMHEYVHVLQVHTPIARREYADPDLRARLEVEAYLWEIEHARGTGVLASKDQMTSLGNRLTSEYESLGKKGQAAYRQRYEAATALVNSAKAGVLPVNIAATVAEARNRVQALSRRLGELIRQRPDVGRRVPTPDEQREMARIDREVEAIRALRDGALVEVVLTENPNVQIVDRARGLYKYPVTGPKGDVAWVFGAIMPMWNLSGIPPSSFPLQEGIATPAGPGVDPRIGLGGTGIQGRAQPFPGDLDFVEEISVSAPSQRAAEDSAADAVIRFVVANAHARDREFLRLVVFAGGGRKAAQAVWSEREIRAAATDRTLHGRLARSLGQSGGGNVNSFWRAWITDRDGTRRLVDMTKLLNIHAVNAGTGADFFATLSYSEIQVVFFQDPHSVPAANLAGYASAMLSDGKRLRGEGDYLKAAKRIYNYFVAIGDMEAMSAAVPVFTTKQADVNRQLVVVEAVHRALMSDAPGGGRGENSYRTRIVHVDQARAQLRAAARRIEEDLPGSLPPRLSPRQIAAEIRAVADSLRGGKDGLLLPDVGLERRLGIAFDSAKDVMNAGLQETVEALFARYVPK</sequence>
<proteinExistence type="predicted"/>
<name>A0ABQ3SQH3_9ACTN</name>
<feature type="region of interest" description="Disordered" evidence="1">
    <location>
        <begin position="1"/>
        <end position="42"/>
    </location>
</feature>
<comment type="caution">
    <text evidence="2">The sequence shown here is derived from an EMBL/GenBank/DDBJ whole genome shotgun (WGS) entry which is preliminary data.</text>
</comment>
<dbReference type="EMBL" id="BNEC01000005">
    <property type="protein sequence ID" value="GHI70375.1"/>
    <property type="molecule type" value="Genomic_DNA"/>
</dbReference>
<dbReference type="Proteomes" id="UP000613974">
    <property type="component" value="Unassembled WGS sequence"/>
</dbReference>
<protein>
    <submittedName>
        <fullName evidence="2">Uncharacterized protein</fullName>
    </submittedName>
</protein>
<evidence type="ECO:0000256" key="1">
    <source>
        <dbReference type="SAM" id="MobiDB-lite"/>
    </source>
</evidence>
<evidence type="ECO:0000313" key="3">
    <source>
        <dbReference type="Proteomes" id="UP000613974"/>
    </source>
</evidence>
<reference evidence="3" key="1">
    <citation type="submission" date="2023-07" db="EMBL/GenBank/DDBJ databases">
        <title>Whole genome shotgun sequence of Streptomyces nojiriensis NBRC 13794.</title>
        <authorList>
            <person name="Komaki H."/>
            <person name="Tamura T."/>
        </authorList>
    </citation>
    <scope>NUCLEOTIDE SEQUENCE [LARGE SCALE GENOMIC DNA]</scope>
    <source>
        <strain evidence="3">NBRC 13794</strain>
    </source>
</reference>
<feature type="compositionally biased region" description="Pro residues" evidence="1">
    <location>
        <begin position="12"/>
        <end position="32"/>
    </location>
</feature>